<name>A0A1Y1IMV6_KLENI</name>
<feature type="region of interest" description="Disordered" evidence="3">
    <location>
        <begin position="408"/>
        <end position="436"/>
    </location>
</feature>
<dbReference type="PROSITE" id="PS51668">
    <property type="entry name" value="TSAA_2"/>
    <property type="match status" value="1"/>
</dbReference>
<keyword evidence="4" id="KW-0812">Transmembrane</keyword>
<dbReference type="PANTHER" id="PTHR12818:SF0">
    <property type="entry name" value="TRNA (ADENINE(37)-N6)-METHYLTRANSFERASE"/>
    <property type="match status" value="1"/>
</dbReference>
<dbReference type="PANTHER" id="PTHR12818">
    <property type="entry name" value="TRNA (ADENINE(37)-N6)-METHYLTRANSFERASE"/>
    <property type="match status" value="1"/>
</dbReference>
<evidence type="ECO:0000256" key="3">
    <source>
        <dbReference type="SAM" id="MobiDB-lite"/>
    </source>
</evidence>
<evidence type="ECO:0000256" key="1">
    <source>
        <dbReference type="ARBA" id="ARBA00022691"/>
    </source>
</evidence>
<keyword evidence="7" id="KW-1185">Reference proteome</keyword>
<dbReference type="InterPro" id="IPR023370">
    <property type="entry name" value="TrmO-like_N"/>
</dbReference>
<evidence type="ECO:0000313" key="6">
    <source>
        <dbReference type="EMBL" id="GAQ90789.1"/>
    </source>
</evidence>
<dbReference type="Gene3D" id="2.40.30.70">
    <property type="entry name" value="YaeB-like"/>
    <property type="match status" value="1"/>
</dbReference>
<reference evidence="6 7" key="1">
    <citation type="journal article" date="2014" name="Nat. Commun.">
        <title>Klebsormidium flaccidum genome reveals primary factors for plant terrestrial adaptation.</title>
        <authorList>
            <person name="Hori K."/>
            <person name="Maruyama F."/>
            <person name="Fujisawa T."/>
            <person name="Togashi T."/>
            <person name="Yamamoto N."/>
            <person name="Seo M."/>
            <person name="Sato S."/>
            <person name="Yamada T."/>
            <person name="Mori H."/>
            <person name="Tajima N."/>
            <person name="Moriyama T."/>
            <person name="Ikeuchi M."/>
            <person name="Watanabe M."/>
            <person name="Wada H."/>
            <person name="Kobayashi K."/>
            <person name="Saito M."/>
            <person name="Masuda T."/>
            <person name="Sasaki-Sekimoto Y."/>
            <person name="Mashiguchi K."/>
            <person name="Awai K."/>
            <person name="Shimojima M."/>
            <person name="Masuda S."/>
            <person name="Iwai M."/>
            <person name="Nobusawa T."/>
            <person name="Narise T."/>
            <person name="Kondo S."/>
            <person name="Saito H."/>
            <person name="Sato R."/>
            <person name="Murakawa M."/>
            <person name="Ihara Y."/>
            <person name="Oshima-Yamada Y."/>
            <person name="Ohtaka K."/>
            <person name="Satoh M."/>
            <person name="Sonobe K."/>
            <person name="Ishii M."/>
            <person name="Ohtani R."/>
            <person name="Kanamori-Sato M."/>
            <person name="Honoki R."/>
            <person name="Miyazaki D."/>
            <person name="Mochizuki H."/>
            <person name="Umetsu J."/>
            <person name="Higashi K."/>
            <person name="Shibata D."/>
            <person name="Kamiya Y."/>
            <person name="Sato N."/>
            <person name="Nakamura Y."/>
            <person name="Tabata S."/>
            <person name="Ida S."/>
            <person name="Kurokawa K."/>
            <person name="Ohta H."/>
        </authorList>
    </citation>
    <scope>NUCLEOTIDE SEQUENCE [LARGE SCALE GENOMIC DNA]</scope>
    <source>
        <strain evidence="6 7">NIES-2285</strain>
    </source>
</reference>
<dbReference type="InterPro" id="IPR036413">
    <property type="entry name" value="YaeB-like_sf"/>
</dbReference>
<keyword evidence="1" id="KW-0949">S-adenosyl-L-methionine</keyword>
<feature type="transmembrane region" description="Helical" evidence="4">
    <location>
        <begin position="12"/>
        <end position="30"/>
    </location>
</feature>
<dbReference type="InterPro" id="IPR036414">
    <property type="entry name" value="YaeB_N_sf"/>
</dbReference>
<keyword evidence="4" id="KW-1133">Transmembrane helix</keyword>
<evidence type="ECO:0000256" key="4">
    <source>
        <dbReference type="SAM" id="Phobius"/>
    </source>
</evidence>
<accession>A0A1Y1IMV6</accession>
<proteinExistence type="inferred from homology"/>
<dbReference type="AlphaFoldDB" id="A0A1Y1IMV6"/>
<evidence type="ECO:0000259" key="5">
    <source>
        <dbReference type="PROSITE" id="PS51668"/>
    </source>
</evidence>
<comment type="similarity">
    <text evidence="2">Belongs to the tRNA methyltransferase O family.</text>
</comment>
<dbReference type="CDD" id="cd09281">
    <property type="entry name" value="UPF0066"/>
    <property type="match status" value="1"/>
</dbReference>
<feature type="compositionally biased region" description="Basic and acidic residues" evidence="3">
    <location>
        <begin position="416"/>
        <end position="436"/>
    </location>
</feature>
<dbReference type="FunFam" id="2.40.30.70:FF:000003">
    <property type="entry name" value="tRNA (Adenine(37)-N6)-methyltransferase isoform A"/>
    <property type="match status" value="1"/>
</dbReference>
<organism evidence="6 7">
    <name type="scientific">Klebsormidium nitens</name>
    <name type="common">Green alga</name>
    <name type="synonym">Ulothrix nitens</name>
    <dbReference type="NCBI Taxonomy" id="105231"/>
    <lineage>
        <taxon>Eukaryota</taxon>
        <taxon>Viridiplantae</taxon>
        <taxon>Streptophyta</taxon>
        <taxon>Klebsormidiophyceae</taxon>
        <taxon>Klebsormidiales</taxon>
        <taxon>Klebsormidiaceae</taxon>
        <taxon>Klebsormidium</taxon>
    </lineage>
</organism>
<dbReference type="OMA" id="HRRICDE"/>
<sequence length="487" mass="52023">MGAGSISSCDAGWVVAALSALFAVGQFLLLSKRTQQLQERLSKEEKERAAERAGRIRAQKELREKVVPAGTEGVSASYPFTPIGTLRSCFSTRNGTPRQPLLVPLSRARLTLTPGGVPAMALEGLAQYSHCWVLYVFHENTDLGRLWTDPDNKNFRAKVKVPRLNGGRLGVLATRSPHRPCPIGLSVAKIDRVDGPKLYLSGVDIVDGSPVLDVKPYLAYCDAVPGTSAPFWVEASGAADPLLLADVSFAAGVVEALDSLWEKVGKRSLYDSPEELLALVAQVLSRDIRSVHQRQSLHVATRPASAPGETRGGDKEVGLVTSDIRSVDQRQSPHVATRSGLSPGKIIGGDKVAGMEVGVSGEGAKVREDSGAGESFAEWREDSGIAAADWRTDSADGMGVNDAGCLQMGDGGQSEEGVRTEESSTSSEVDKSGIQSERECRQCLGMKPEVSGSGHAVTYHLKVEGVDFSYRVDLNGRVHVYRADLSS</sequence>
<dbReference type="InterPro" id="IPR040372">
    <property type="entry name" value="YaeB-like"/>
</dbReference>
<keyword evidence="4" id="KW-0472">Membrane</keyword>
<dbReference type="SUPFAM" id="SSF118196">
    <property type="entry name" value="YaeB-like"/>
    <property type="match status" value="1"/>
</dbReference>
<dbReference type="Proteomes" id="UP000054558">
    <property type="component" value="Unassembled WGS sequence"/>
</dbReference>
<dbReference type="EMBL" id="DF237634">
    <property type="protein sequence ID" value="GAQ90789.1"/>
    <property type="molecule type" value="Genomic_DNA"/>
</dbReference>
<evidence type="ECO:0000313" key="7">
    <source>
        <dbReference type="Proteomes" id="UP000054558"/>
    </source>
</evidence>
<dbReference type="Pfam" id="PF01980">
    <property type="entry name" value="TrmO_N"/>
    <property type="match status" value="1"/>
</dbReference>
<dbReference type="STRING" id="105231.A0A1Y1IMV6"/>
<evidence type="ECO:0000256" key="2">
    <source>
        <dbReference type="ARBA" id="ARBA00033753"/>
    </source>
</evidence>
<protein>
    <recommendedName>
        <fullName evidence="5">TsaA-like domain-containing protein</fullName>
    </recommendedName>
</protein>
<feature type="domain" description="TsaA-like" evidence="5">
    <location>
        <begin position="80"/>
        <end position="226"/>
    </location>
</feature>
<dbReference type="OrthoDB" id="2019716at2759"/>
<feature type="region of interest" description="Disordered" evidence="3">
    <location>
        <begin position="295"/>
        <end position="343"/>
    </location>
</feature>
<gene>
    <name evidence="6" type="ORF">KFL_006850030</name>
</gene>